<proteinExistence type="predicted"/>
<dbReference type="Proteomes" id="UP000824890">
    <property type="component" value="Unassembled WGS sequence"/>
</dbReference>
<keyword evidence="2" id="KW-1185">Reference proteome</keyword>
<reference evidence="1 2" key="1">
    <citation type="submission" date="2021-05" db="EMBL/GenBank/DDBJ databases">
        <title>Genome Assembly of Synthetic Allotetraploid Brassica napus Reveals Homoeologous Exchanges between Subgenomes.</title>
        <authorList>
            <person name="Davis J.T."/>
        </authorList>
    </citation>
    <scope>NUCLEOTIDE SEQUENCE [LARGE SCALE GENOMIC DNA]</scope>
    <source>
        <strain evidence="2">cv. Da-Ae</strain>
        <tissue evidence="1">Seedling</tissue>
    </source>
</reference>
<name>A0ABQ8AKV8_BRANA</name>
<accession>A0ABQ8AKV8</accession>
<organism evidence="1 2">
    <name type="scientific">Brassica napus</name>
    <name type="common">Rape</name>
    <dbReference type="NCBI Taxonomy" id="3708"/>
    <lineage>
        <taxon>Eukaryota</taxon>
        <taxon>Viridiplantae</taxon>
        <taxon>Streptophyta</taxon>
        <taxon>Embryophyta</taxon>
        <taxon>Tracheophyta</taxon>
        <taxon>Spermatophyta</taxon>
        <taxon>Magnoliopsida</taxon>
        <taxon>eudicotyledons</taxon>
        <taxon>Gunneridae</taxon>
        <taxon>Pentapetalae</taxon>
        <taxon>rosids</taxon>
        <taxon>malvids</taxon>
        <taxon>Brassicales</taxon>
        <taxon>Brassicaceae</taxon>
        <taxon>Brassiceae</taxon>
        <taxon>Brassica</taxon>
    </lineage>
</organism>
<comment type="caution">
    <text evidence="1">The sequence shown here is derived from an EMBL/GenBank/DDBJ whole genome shotgun (WGS) entry which is preliminary data.</text>
</comment>
<evidence type="ECO:0000313" key="2">
    <source>
        <dbReference type="Proteomes" id="UP000824890"/>
    </source>
</evidence>
<dbReference type="Gene3D" id="3.90.70.10">
    <property type="entry name" value="Cysteine proteinases"/>
    <property type="match status" value="1"/>
</dbReference>
<dbReference type="InterPro" id="IPR038765">
    <property type="entry name" value="Papain-like_cys_pep_sf"/>
</dbReference>
<sequence length="141" mass="16222">MSCLGLKNLRNTYFLNSVSQFLTYTECLDAYFLDVGNVKRCMLHLEAVHVTGFCALCAMQRHVRTALQAPGRIAAPSLKLWRYTFVIFCKNLIISFWKEMIFTAILSIVHLCVMYVKQETSAVDYTAGDMIFFYCDSPYLQ</sequence>
<protein>
    <submittedName>
        <fullName evidence="1">Uncharacterized protein</fullName>
    </submittedName>
</protein>
<feature type="non-terminal residue" evidence="1">
    <location>
        <position position="141"/>
    </location>
</feature>
<gene>
    <name evidence="1" type="ORF">HID58_055532</name>
</gene>
<evidence type="ECO:0000313" key="1">
    <source>
        <dbReference type="EMBL" id="KAH0893103.1"/>
    </source>
</evidence>
<dbReference type="SUPFAM" id="SSF54001">
    <property type="entry name" value="Cysteine proteinases"/>
    <property type="match status" value="1"/>
</dbReference>
<dbReference type="EMBL" id="JAGKQM010000013">
    <property type="protein sequence ID" value="KAH0893103.1"/>
    <property type="molecule type" value="Genomic_DNA"/>
</dbReference>